<feature type="chain" id="PRO_5043897269" description="acid phosphatase" evidence="8">
    <location>
        <begin position="17"/>
        <end position="391"/>
    </location>
</feature>
<evidence type="ECO:0000256" key="5">
    <source>
        <dbReference type="ARBA" id="ARBA00022801"/>
    </source>
</evidence>
<keyword evidence="7" id="KW-0325">Glycoprotein</keyword>
<dbReference type="GO" id="GO:0003993">
    <property type="term" value="F:acid phosphatase activity"/>
    <property type="evidence" value="ECO:0007669"/>
    <property type="project" value="UniProtKB-EC"/>
</dbReference>
<sequence length="391" mass="44468">MNFVFIIALTTVAVFGQDQYLKKYAAGLDNNLDLLDQGIPNTELLMSFVVFRHGDRTPDEEELKKYPMDQKYENIFFPYGTKSLTNKGKQRGYLVGEYLRGRYDGIISKLYLPNEISVRTTDYARTKMTVLTALSAMYPPLPAQKWNPFLSWQPIPYSTLPSADDDLLYYYNCPRYHDLRKQVYNSPEIQKKFKPYEGLLKLLTIKTGANISTPEDVFYLDNLFQTLANVGVKPPKWAVEVMSKIKEVTKIEYGSEFHNNEMIKLASGVLLADVLNATRALINGDRDQPKLRLYSAHENNVAAFMAAINVFKPHQPKYGSTISLELRKRPLTDQYGFTAVYASEGGSPGVVLPIAGCEEESFCDYNAFVNLTQHVVLSRSDYKNVCFPSIR</sequence>
<dbReference type="AlphaFoldDB" id="A0AAU9V0G0"/>
<comment type="catalytic activity">
    <reaction evidence="1">
        <text>a phosphate monoester + H2O = an alcohol + phosphate</text>
        <dbReference type="Rhea" id="RHEA:15017"/>
        <dbReference type="ChEBI" id="CHEBI:15377"/>
        <dbReference type="ChEBI" id="CHEBI:30879"/>
        <dbReference type="ChEBI" id="CHEBI:43474"/>
        <dbReference type="ChEBI" id="CHEBI:67140"/>
        <dbReference type="EC" id="3.1.3.2"/>
    </reaction>
</comment>
<gene>
    <name evidence="9" type="ORF">EEDITHA_LOCUS19187</name>
</gene>
<keyword evidence="5" id="KW-0378">Hydrolase</keyword>
<dbReference type="EC" id="3.1.3.2" evidence="3"/>
<dbReference type="Proteomes" id="UP001153954">
    <property type="component" value="Unassembled WGS sequence"/>
</dbReference>
<reference evidence="9" key="1">
    <citation type="submission" date="2022-03" db="EMBL/GenBank/DDBJ databases">
        <authorList>
            <person name="Tunstrom K."/>
        </authorList>
    </citation>
    <scope>NUCLEOTIDE SEQUENCE</scope>
</reference>
<comment type="similarity">
    <text evidence="2">Belongs to the histidine acid phosphatase family.</text>
</comment>
<dbReference type="InterPro" id="IPR029033">
    <property type="entry name" value="His_PPase_superfam"/>
</dbReference>
<evidence type="ECO:0000256" key="2">
    <source>
        <dbReference type="ARBA" id="ARBA00005375"/>
    </source>
</evidence>
<dbReference type="InterPro" id="IPR050645">
    <property type="entry name" value="Histidine_acid_phosphatase"/>
</dbReference>
<keyword evidence="6" id="KW-1015">Disulfide bond</keyword>
<keyword evidence="10" id="KW-1185">Reference proteome</keyword>
<protein>
    <recommendedName>
        <fullName evidence="3">acid phosphatase</fullName>
        <ecNumber evidence="3">3.1.3.2</ecNumber>
    </recommendedName>
</protein>
<evidence type="ECO:0000256" key="6">
    <source>
        <dbReference type="ARBA" id="ARBA00023157"/>
    </source>
</evidence>
<name>A0AAU9V0G0_EUPED</name>
<dbReference type="InterPro" id="IPR000560">
    <property type="entry name" value="His_Pase_clade-2"/>
</dbReference>
<organism evidence="9 10">
    <name type="scientific">Euphydryas editha</name>
    <name type="common">Edith's checkerspot</name>
    <dbReference type="NCBI Taxonomy" id="104508"/>
    <lineage>
        <taxon>Eukaryota</taxon>
        <taxon>Metazoa</taxon>
        <taxon>Ecdysozoa</taxon>
        <taxon>Arthropoda</taxon>
        <taxon>Hexapoda</taxon>
        <taxon>Insecta</taxon>
        <taxon>Pterygota</taxon>
        <taxon>Neoptera</taxon>
        <taxon>Endopterygota</taxon>
        <taxon>Lepidoptera</taxon>
        <taxon>Glossata</taxon>
        <taxon>Ditrysia</taxon>
        <taxon>Papilionoidea</taxon>
        <taxon>Nymphalidae</taxon>
        <taxon>Nymphalinae</taxon>
        <taxon>Euphydryas</taxon>
    </lineage>
</organism>
<dbReference type="PANTHER" id="PTHR11567:SF211">
    <property type="entry name" value="PROSTATIC ACID PHOSPHATASE"/>
    <property type="match status" value="1"/>
</dbReference>
<dbReference type="PANTHER" id="PTHR11567">
    <property type="entry name" value="ACID PHOSPHATASE-RELATED"/>
    <property type="match status" value="1"/>
</dbReference>
<keyword evidence="4 8" id="KW-0732">Signal</keyword>
<evidence type="ECO:0000256" key="8">
    <source>
        <dbReference type="SAM" id="SignalP"/>
    </source>
</evidence>
<evidence type="ECO:0000313" key="9">
    <source>
        <dbReference type="EMBL" id="CAH2104858.1"/>
    </source>
</evidence>
<evidence type="ECO:0000256" key="3">
    <source>
        <dbReference type="ARBA" id="ARBA00012646"/>
    </source>
</evidence>
<evidence type="ECO:0000313" key="10">
    <source>
        <dbReference type="Proteomes" id="UP001153954"/>
    </source>
</evidence>
<proteinExistence type="inferred from homology"/>
<dbReference type="CDD" id="cd07061">
    <property type="entry name" value="HP_HAP_like"/>
    <property type="match status" value="1"/>
</dbReference>
<feature type="signal peptide" evidence="8">
    <location>
        <begin position="1"/>
        <end position="16"/>
    </location>
</feature>
<dbReference type="SUPFAM" id="SSF53254">
    <property type="entry name" value="Phosphoglycerate mutase-like"/>
    <property type="match status" value="1"/>
</dbReference>
<dbReference type="Pfam" id="PF00328">
    <property type="entry name" value="His_Phos_2"/>
    <property type="match status" value="1"/>
</dbReference>
<accession>A0AAU9V0G0</accession>
<evidence type="ECO:0000256" key="7">
    <source>
        <dbReference type="ARBA" id="ARBA00023180"/>
    </source>
</evidence>
<evidence type="ECO:0000256" key="1">
    <source>
        <dbReference type="ARBA" id="ARBA00000032"/>
    </source>
</evidence>
<evidence type="ECO:0000256" key="4">
    <source>
        <dbReference type="ARBA" id="ARBA00022729"/>
    </source>
</evidence>
<comment type="caution">
    <text evidence="9">The sequence shown here is derived from an EMBL/GenBank/DDBJ whole genome shotgun (WGS) entry which is preliminary data.</text>
</comment>
<dbReference type="EMBL" id="CAKOGL010000027">
    <property type="protein sequence ID" value="CAH2104858.1"/>
    <property type="molecule type" value="Genomic_DNA"/>
</dbReference>
<dbReference type="Gene3D" id="3.40.50.1240">
    <property type="entry name" value="Phosphoglycerate mutase-like"/>
    <property type="match status" value="1"/>
</dbReference>